<protein>
    <recommendedName>
        <fullName evidence="4">GtrA-like protein domain-containing protein</fullName>
    </recommendedName>
</protein>
<comment type="caution">
    <text evidence="2">The sequence shown here is derived from an EMBL/GenBank/DDBJ whole genome shotgun (WGS) entry which is preliminary data.</text>
</comment>
<evidence type="ECO:0008006" key="4">
    <source>
        <dbReference type="Google" id="ProtNLM"/>
    </source>
</evidence>
<keyword evidence="1" id="KW-1133">Transmembrane helix</keyword>
<dbReference type="RefSeq" id="WP_320294829.1">
    <property type="nucleotide sequence ID" value="NZ_JAVIIU010000003.1"/>
</dbReference>
<keyword evidence="1" id="KW-0812">Transmembrane</keyword>
<feature type="transmembrane region" description="Helical" evidence="1">
    <location>
        <begin position="38"/>
        <end position="56"/>
    </location>
</feature>
<gene>
    <name evidence="2" type="ORF">RFM52_07320</name>
</gene>
<feature type="transmembrane region" description="Helical" evidence="1">
    <location>
        <begin position="68"/>
        <end position="89"/>
    </location>
</feature>
<proteinExistence type="predicted"/>
<evidence type="ECO:0000256" key="1">
    <source>
        <dbReference type="SAM" id="Phobius"/>
    </source>
</evidence>
<organism evidence="2 3">
    <name type="scientific">Mesorhizobium humile</name>
    <dbReference type="NCBI Taxonomy" id="3072313"/>
    <lineage>
        <taxon>Bacteria</taxon>
        <taxon>Pseudomonadati</taxon>
        <taxon>Pseudomonadota</taxon>
        <taxon>Alphaproteobacteria</taxon>
        <taxon>Hyphomicrobiales</taxon>
        <taxon>Phyllobacteriaceae</taxon>
        <taxon>Mesorhizobium</taxon>
    </lineage>
</organism>
<feature type="transmembrane region" description="Helical" evidence="1">
    <location>
        <begin position="101"/>
        <end position="122"/>
    </location>
</feature>
<keyword evidence="1" id="KW-0472">Membrane</keyword>
<name>A0ABU4YDG7_9HYPH</name>
<reference evidence="2 3" key="1">
    <citation type="submission" date="2023-08" db="EMBL/GenBank/DDBJ databases">
        <title>Implementing the SeqCode for naming new Mesorhizobium species isolated from Vachellia karroo root nodules.</title>
        <authorList>
            <person name="Van Lill M."/>
        </authorList>
    </citation>
    <scope>NUCLEOTIDE SEQUENCE [LARGE SCALE GENOMIC DNA]</scope>
    <source>
        <strain evidence="2 3">VK2B</strain>
    </source>
</reference>
<feature type="transmembrane region" description="Helical" evidence="1">
    <location>
        <begin position="12"/>
        <end position="32"/>
    </location>
</feature>
<evidence type="ECO:0000313" key="2">
    <source>
        <dbReference type="EMBL" id="MDX8484996.1"/>
    </source>
</evidence>
<sequence>MSTDRIGPDALRFLAAGGLNTALTSAVYFAGLTVLSSGVSYTIAWLAGLAFVMAFYPDRVFPGGRTGFADRLAVGGSVVAVFVAGLATLHLLERALQSRTAAFFATLAITTTLNFLVSRWILRRHAPP</sequence>
<evidence type="ECO:0000313" key="3">
    <source>
        <dbReference type="Proteomes" id="UP001280156"/>
    </source>
</evidence>
<accession>A0ABU4YDG7</accession>
<keyword evidence="3" id="KW-1185">Reference proteome</keyword>
<dbReference type="EMBL" id="JAVIIV010000003">
    <property type="protein sequence ID" value="MDX8484996.1"/>
    <property type="molecule type" value="Genomic_DNA"/>
</dbReference>
<dbReference type="Proteomes" id="UP001280156">
    <property type="component" value="Unassembled WGS sequence"/>
</dbReference>